<evidence type="ECO:0000313" key="11">
    <source>
        <dbReference type="Proteomes" id="UP001217089"/>
    </source>
</evidence>
<organism evidence="10 11">
    <name type="scientific">Tegillarca granosa</name>
    <name type="common">Malaysian cockle</name>
    <name type="synonym">Anadara granosa</name>
    <dbReference type="NCBI Taxonomy" id="220873"/>
    <lineage>
        <taxon>Eukaryota</taxon>
        <taxon>Metazoa</taxon>
        <taxon>Spiralia</taxon>
        <taxon>Lophotrochozoa</taxon>
        <taxon>Mollusca</taxon>
        <taxon>Bivalvia</taxon>
        <taxon>Autobranchia</taxon>
        <taxon>Pteriomorphia</taxon>
        <taxon>Arcoida</taxon>
        <taxon>Arcoidea</taxon>
        <taxon>Arcidae</taxon>
        <taxon>Tegillarca</taxon>
    </lineage>
</organism>
<sequence>MVVKQGSIVLSFLIFYGVTANRQVSHQDNLVAVTATVGAPWPMPQKYSTTNDVFSLDAAKFQFIATGKSCDILYAAFDRYNSLTFGRQKNTLKFFPKIKRVQVPLQGINVNVQSDCDKYPSLESDESYQLSVSGTGISLTANQIWGALRGLDTFSQIVYRNNDGQFMVNGTTISDSPRFKHRGILLDTSRHYLSEAVIKKNLDAMEQNKFNVFHWHITDDQSFPYQSSAFPDMSRLGAYDPETHIYTQSDIRELIEYARLRGIRVVPEFDTPGHSQSWGKAIKDLLTKCYTGEKFNGNFGPIDPTINSTYKFLTSFFEEIAAVFPDHYVHLGGDEVSFNCWKSNPAVQEFMKAKGWTSYAKLEEYYMQNLLNIVGNLDKGYQIWQEVIDNGAKGQMLQKKLVVGGEACIWGEFVDNTNLLSRLWPRAAAVGERLWSPMSVSSPSAAASRLEEHRCRMVR</sequence>
<dbReference type="Pfam" id="PF14845">
    <property type="entry name" value="Glycohydro_20b2"/>
    <property type="match status" value="1"/>
</dbReference>
<dbReference type="EC" id="3.2.1.52" evidence="3"/>
<evidence type="ECO:0000259" key="8">
    <source>
        <dbReference type="Pfam" id="PF00728"/>
    </source>
</evidence>
<dbReference type="PRINTS" id="PR00738">
    <property type="entry name" value="GLHYDRLASE20"/>
</dbReference>
<dbReference type="InterPro" id="IPR029018">
    <property type="entry name" value="Hex-like_dom2"/>
</dbReference>
<evidence type="ECO:0000256" key="5">
    <source>
        <dbReference type="ARBA" id="ARBA00023180"/>
    </source>
</evidence>
<keyword evidence="6" id="KW-0326">Glycosidase</keyword>
<dbReference type="SUPFAM" id="SSF55545">
    <property type="entry name" value="beta-N-acetylhexosaminidase-like domain"/>
    <property type="match status" value="1"/>
</dbReference>
<keyword evidence="5" id="KW-0325">Glycoprotein</keyword>
<evidence type="ECO:0000259" key="9">
    <source>
        <dbReference type="Pfam" id="PF14845"/>
    </source>
</evidence>
<name>A0ABQ9FYT1_TEGGR</name>
<dbReference type="PIRSF" id="PIRSF001093">
    <property type="entry name" value="B-hxosamndse_ab_euk"/>
    <property type="match status" value="1"/>
</dbReference>
<dbReference type="EMBL" id="JARBDR010000018">
    <property type="protein sequence ID" value="KAJ8321931.1"/>
    <property type="molecule type" value="Genomic_DNA"/>
</dbReference>
<feature type="signal peptide" evidence="7">
    <location>
        <begin position="1"/>
        <end position="20"/>
    </location>
</feature>
<keyword evidence="7" id="KW-0732">Signal</keyword>
<feature type="domain" description="Beta-hexosaminidase eukaryotic type N-terminal" evidence="9">
    <location>
        <begin position="40"/>
        <end position="157"/>
    </location>
</feature>
<evidence type="ECO:0000256" key="1">
    <source>
        <dbReference type="ARBA" id="ARBA00001231"/>
    </source>
</evidence>
<keyword evidence="4" id="KW-0378">Hydrolase</keyword>
<feature type="domain" description="Glycoside hydrolase family 20 catalytic" evidence="8">
    <location>
        <begin position="397"/>
        <end position="437"/>
    </location>
</feature>
<evidence type="ECO:0000313" key="10">
    <source>
        <dbReference type="EMBL" id="KAJ8321931.1"/>
    </source>
</evidence>
<evidence type="ECO:0000256" key="3">
    <source>
        <dbReference type="ARBA" id="ARBA00012663"/>
    </source>
</evidence>
<dbReference type="Pfam" id="PF00728">
    <property type="entry name" value="Glyco_hydro_20"/>
    <property type="match status" value="2"/>
</dbReference>
<dbReference type="InterPro" id="IPR025705">
    <property type="entry name" value="Beta_hexosaminidase_sua/sub"/>
</dbReference>
<reference evidence="10 11" key="1">
    <citation type="submission" date="2022-12" db="EMBL/GenBank/DDBJ databases">
        <title>Chromosome-level genome of Tegillarca granosa.</title>
        <authorList>
            <person name="Kim J."/>
        </authorList>
    </citation>
    <scope>NUCLEOTIDE SEQUENCE [LARGE SCALE GENOMIC DNA]</scope>
    <source>
        <strain evidence="10">Teg-2019</strain>
        <tissue evidence="10">Adductor muscle</tissue>
    </source>
</reference>
<comment type="catalytic activity">
    <reaction evidence="1">
        <text>Hydrolysis of terminal non-reducing N-acetyl-D-hexosamine residues in N-acetyl-beta-D-hexosaminides.</text>
        <dbReference type="EC" id="3.2.1.52"/>
    </reaction>
</comment>
<dbReference type="Gene3D" id="3.20.20.80">
    <property type="entry name" value="Glycosidases"/>
    <property type="match status" value="2"/>
</dbReference>
<accession>A0ABQ9FYT1</accession>
<dbReference type="InterPro" id="IPR029019">
    <property type="entry name" value="HEX_eukaryotic_N"/>
</dbReference>
<evidence type="ECO:0000256" key="6">
    <source>
        <dbReference type="ARBA" id="ARBA00023295"/>
    </source>
</evidence>
<evidence type="ECO:0000256" key="4">
    <source>
        <dbReference type="ARBA" id="ARBA00022801"/>
    </source>
</evidence>
<feature type="domain" description="Glycoside hydrolase family 20 catalytic" evidence="8">
    <location>
        <begin position="179"/>
        <end position="392"/>
    </location>
</feature>
<dbReference type="InterPro" id="IPR015883">
    <property type="entry name" value="Glyco_hydro_20_cat"/>
</dbReference>
<proteinExistence type="inferred from homology"/>
<dbReference type="Gene3D" id="3.30.379.10">
    <property type="entry name" value="Chitobiase/beta-hexosaminidase domain 2-like"/>
    <property type="match status" value="1"/>
</dbReference>
<gene>
    <name evidence="10" type="ORF">KUTeg_000402</name>
</gene>
<keyword evidence="11" id="KW-1185">Reference proteome</keyword>
<dbReference type="PANTHER" id="PTHR22600">
    <property type="entry name" value="BETA-HEXOSAMINIDASE"/>
    <property type="match status" value="1"/>
</dbReference>
<dbReference type="PANTHER" id="PTHR22600:SF21">
    <property type="entry name" value="BETA-HEXOSAMINIDASE A"/>
    <property type="match status" value="1"/>
</dbReference>
<dbReference type="Proteomes" id="UP001217089">
    <property type="component" value="Unassembled WGS sequence"/>
</dbReference>
<evidence type="ECO:0000256" key="7">
    <source>
        <dbReference type="SAM" id="SignalP"/>
    </source>
</evidence>
<comment type="similarity">
    <text evidence="2">Belongs to the glycosyl hydrolase 20 family.</text>
</comment>
<feature type="chain" id="PRO_5045199849" description="beta-N-acetylhexosaminidase" evidence="7">
    <location>
        <begin position="21"/>
        <end position="459"/>
    </location>
</feature>
<dbReference type="SUPFAM" id="SSF51445">
    <property type="entry name" value="(Trans)glycosidases"/>
    <property type="match status" value="1"/>
</dbReference>
<protein>
    <recommendedName>
        <fullName evidence="3">beta-N-acetylhexosaminidase</fullName>
        <ecNumber evidence="3">3.2.1.52</ecNumber>
    </recommendedName>
</protein>
<dbReference type="InterPro" id="IPR017853">
    <property type="entry name" value="GH"/>
</dbReference>
<comment type="caution">
    <text evidence="10">The sequence shown here is derived from an EMBL/GenBank/DDBJ whole genome shotgun (WGS) entry which is preliminary data.</text>
</comment>
<evidence type="ECO:0000256" key="2">
    <source>
        <dbReference type="ARBA" id="ARBA00006285"/>
    </source>
</evidence>